<dbReference type="InterPro" id="IPR017523">
    <property type="entry name" value="Rv3268"/>
</dbReference>
<dbReference type="RefSeq" id="WP_192039051.1">
    <property type="nucleotide sequence ID" value="NZ_JACYWE010000004.1"/>
</dbReference>
<dbReference type="AlphaFoldDB" id="A0A927JCB6"/>
<evidence type="ECO:0000313" key="1">
    <source>
        <dbReference type="EMBL" id="MBD8506594.1"/>
    </source>
</evidence>
<accession>A0A927JCB6</accession>
<dbReference type="Gene3D" id="3.40.50.12780">
    <property type="entry name" value="N-terminal domain of ligase-like"/>
    <property type="match status" value="1"/>
</dbReference>
<dbReference type="InterPro" id="IPR042099">
    <property type="entry name" value="ANL_N_sf"/>
</dbReference>
<dbReference type="EMBL" id="JACYWE010000004">
    <property type="protein sequence ID" value="MBD8506594.1"/>
    <property type="molecule type" value="Genomic_DNA"/>
</dbReference>
<reference evidence="1" key="1">
    <citation type="submission" date="2020-09" db="EMBL/GenBank/DDBJ databases">
        <title>Hoyosella lacisalsi sp. nov., a halotolerant actinobacterium isolated from soil of Lake Gudzhirganskoe.</title>
        <authorList>
            <person name="Yang Q."/>
            <person name="Guo P.Y."/>
            <person name="Liu S.W."/>
            <person name="Li F.N."/>
            <person name="Sun C.H."/>
        </authorList>
    </citation>
    <scope>NUCLEOTIDE SEQUENCE</scope>
    <source>
        <strain evidence="1">G463</strain>
    </source>
</reference>
<comment type="caution">
    <text evidence="1">The sequence shown here is derived from an EMBL/GenBank/DDBJ whole genome shotgun (WGS) entry which is preliminary data.</text>
</comment>
<dbReference type="SUPFAM" id="SSF56801">
    <property type="entry name" value="Acetyl-CoA synthetase-like"/>
    <property type="match status" value="1"/>
</dbReference>
<proteinExistence type="predicted"/>
<protein>
    <submittedName>
        <fullName evidence="1">TIGR03089 family protein</fullName>
    </submittedName>
</protein>
<evidence type="ECO:0000313" key="2">
    <source>
        <dbReference type="Proteomes" id="UP000642993"/>
    </source>
</evidence>
<name>A0A927JCB6_9ACTN</name>
<keyword evidence="2" id="KW-1185">Reference proteome</keyword>
<sequence length="235" mass="24176">MNVTDTLLDPILRAQAARPLITYYDQASGERIELSGTTAANWAAKTGNMVRDEFGLAPGDRVAVLLPAHWQTATVLLGAWWAGCEVLAGAAEDAQLAFTTADTLAGAGDAEEIAALSLDPFGRALPGLPVGVTDFATTVPGHGDQFQATPSSDAPALDGMTATSVLARGRAFAEEQGWDSSSRIISTRAWTDAGSIIEGFIAVLAAGASLIQVANADAAALGRISASEKATHRIG</sequence>
<organism evidence="1 2">
    <name type="scientific">Lolliginicoccus lacisalsi</name>
    <dbReference type="NCBI Taxonomy" id="2742202"/>
    <lineage>
        <taxon>Bacteria</taxon>
        <taxon>Bacillati</taxon>
        <taxon>Actinomycetota</taxon>
        <taxon>Actinomycetes</taxon>
        <taxon>Mycobacteriales</taxon>
        <taxon>Hoyosellaceae</taxon>
        <taxon>Lolliginicoccus</taxon>
    </lineage>
</organism>
<gene>
    <name evidence="1" type="ORF">HT102_08855</name>
</gene>
<dbReference type="Proteomes" id="UP000642993">
    <property type="component" value="Unassembled WGS sequence"/>
</dbReference>
<dbReference type="NCBIfam" id="TIGR03089">
    <property type="entry name" value="TIGR03089 family protein"/>
    <property type="match status" value="1"/>
</dbReference>